<evidence type="ECO:0000313" key="7">
    <source>
        <dbReference type="EMBL" id="SHJ73074.1"/>
    </source>
</evidence>
<dbReference type="OrthoDB" id="9765164at2"/>
<dbReference type="EMBL" id="FQZO01000007">
    <property type="protein sequence ID" value="SHJ73074.1"/>
    <property type="molecule type" value="Genomic_DNA"/>
</dbReference>
<dbReference type="AlphaFoldDB" id="A0A1M6LPD3"/>
<dbReference type="GO" id="GO:0016020">
    <property type="term" value="C:membrane"/>
    <property type="evidence" value="ECO:0007669"/>
    <property type="project" value="InterPro"/>
</dbReference>
<name>A0A1M6LPD3_9CLOT</name>
<dbReference type="Pfam" id="PF00874">
    <property type="entry name" value="PRD"/>
    <property type="match status" value="1"/>
</dbReference>
<dbReference type="InterPro" id="IPR027417">
    <property type="entry name" value="P-loop_NTPase"/>
</dbReference>
<evidence type="ECO:0000256" key="1">
    <source>
        <dbReference type="ARBA" id="ARBA00022679"/>
    </source>
</evidence>
<dbReference type="GO" id="GO:0006355">
    <property type="term" value="P:regulation of DNA-templated transcription"/>
    <property type="evidence" value="ECO:0007669"/>
    <property type="project" value="InterPro"/>
</dbReference>
<evidence type="ECO:0000259" key="6">
    <source>
        <dbReference type="PROSITE" id="PS51372"/>
    </source>
</evidence>
<dbReference type="InterPro" id="IPR036634">
    <property type="entry name" value="PRD_sf"/>
</dbReference>
<evidence type="ECO:0000259" key="5">
    <source>
        <dbReference type="PROSITE" id="PS51096"/>
    </source>
</evidence>
<feature type="domain" description="Sigma-54 factor interaction" evidence="4">
    <location>
        <begin position="119"/>
        <end position="352"/>
    </location>
</feature>
<dbReference type="PROSITE" id="PS50045">
    <property type="entry name" value="SIGMA54_INTERACT_4"/>
    <property type="match status" value="1"/>
</dbReference>
<dbReference type="GO" id="GO:0003677">
    <property type="term" value="F:DNA binding"/>
    <property type="evidence" value="ECO:0007669"/>
    <property type="project" value="UniProtKB-KW"/>
</dbReference>
<keyword evidence="8" id="KW-1185">Reference proteome</keyword>
<dbReference type="InterPro" id="IPR002078">
    <property type="entry name" value="Sigma_54_int"/>
</dbReference>
<dbReference type="STRING" id="1121298.SAMN05444401_3731"/>
<dbReference type="InterPro" id="IPR004701">
    <property type="entry name" value="PTS_EIIA_man-typ"/>
</dbReference>
<dbReference type="PROSITE" id="PS51372">
    <property type="entry name" value="PRD_2"/>
    <property type="match status" value="1"/>
</dbReference>
<dbReference type="Pfam" id="PF03610">
    <property type="entry name" value="EIIA-man"/>
    <property type="match status" value="1"/>
</dbReference>
<feature type="domain" description="PTS EIIA type-4" evidence="5">
    <location>
        <begin position="566"/>
        <end position="691"/>
    </location>
</feature>
<dbReference type="PROSITE" id="PS51096">
    <property type="entry name" value="PTS_EIIA_TYPE_4"/>
    <property type="match status" value="1"/>
</dbReference>
<dbReference type="InterPro" id="IPR003593">
    <property type="entry name" value="AAA+_ATPase"/>
</dbReference>
<dbReference type="GO" id="GO:0016740">
    <property type="term" value="F:transferase activity"/>
    <property type="evidence" value="ECO:0007669"/>
    <property type="project" value="UniProtKB-KW"/>
</dbReference>
<dbReference type="Pfam" id="PF00158">
    <property type="entry name" value="Sigma54_activat"/>
    <property type="match status" value="1"/>
</dbReference>
<accession>A0A1M6LPD3</accession>
<dbReference type="Gene3D" id="1.10.1790.10">
    <property type="entry name" value="PRD domain"/>
    <property type="match status" value="1"/>
</dbReference>
<evidence type="ECO:0000259" key="4">
    <source>
        <dbReference type="PROSITE" id="PS50045"/>
    </source>
</evidence>
<protein>
    <submittedName>
        <fullName evidence="7">Transcriptional regulator containing an AAA-type ATPase domain and a DNA-binding domain</fullName>
    </submittedName>
</protein>
<sequence length="952" mass="107538">MLRIDLVSRFIHDYCVSLTVEEITKNPLIGLSSIDVSNSLSILRNNASADLNKLYKDGVLIKIKGKPTKFFHKQVFENLFNVSIQREFIECSSLDELVNITFKEIREVSTDYSDPFHELVGYNNSLANIIKIAKSSILYPNGLHTLLLGESGVGKSYFAELMYKFGLQHKIFDSSSSFVIFNCADYANNSNLLVSQLFGSMKGAYTGANCDKQGLIEQANGGVLFLDEIHRLPPEGQEMLFLFIDKKKFRRLGEISSQRTSNVLIIAATTENPNSYLLTTFMRRIPSCIRIPSLKERSVTEKLSLVNRLYSMEAKKINKQIIVSKECITDLTLYNPPGNIGQLRSDIQLSVAQGFLDCKLNNTNSLVITKDFLPLYTSSNLLNIDMDTRKNVTLIINKSEYVFSPNSGVTNNNSVKDYDFIKIYNEKLCNLENDSHELQNIFNSYTELISKNFVIQNNYPDFIDDETSEIVSTLSDILYSELNLIIDKSSYVALALYLKNLKDIPIATRTSEKPLDLSEVPRNIFTVCQNLIELLERRFNIYCPVEELNNLVIIINSLKNKESFQPVGIMIAAHGDSLATNIASVANELLGIDFALAVDMPLSETPSNILEHVINHIKDKCFSRGLILFADMGSLTNFDDTIKEKTGVNIVTIESTNIILVIEAIRKSIFLKNDLDHILHDLISINNKLNLKFNKKIEQHLSINKKRIIYTVCNSGEGVAYYLEQTIKNLLDAYNIFDADVMPLNIKSTLQLREIIIKTSLNKKPIAIVGSINPDINDIPFIPLDDVVLHNGLDKIANLLGIKNNNTAKKITTNLTKNIIINVTSDTVDKYLTVLSADKVKNIIIEFINKIESDLEIIVSNSSLTKIFIHLTCLIERILLKDFILTPQEEITSYIKNNSKIINSIKHALLIVETAFNIEIPENELYYLCEIIKDAINNSLFSKKTYPQKTIK</sequence>
<dbReference type="PANTHER" id="PTHR32071">
    <property type="entry name" value="TRANSCRIPTIONAL REGULATORY PROTEIN"/>
    <property type="match status" value="1"/>
</dbReference>
<feature type="domain" description="PRD" evidence="6">
    <location>
        <begin position="835"/>
        <end position="942"/>
    </location>
</feature>
<dbReference type="InterPro" id="IPR011608">
    <property type="entry name" value="PRD"/>
</dbReference>
<dbReference type="SMART" id="SM00382">
    <property type="entry name" value="AAA"/>
    <property type="match status" value="1"/>
</dbReference>
<dbReference type="Gene3D" id="3.40.50.300">
    <property type="entry name" value="P-loop containing nucleotide triphosphate hydrolases"/>
    <property type="match status" value="1"/>
</dbReference>
<keyword evidence="7" id="KW-0238">DNA-binding</keyword>
<dbReference type="CDD" id="cd00009">
    <property type="entry name" value="AAA"/>
    <property type="match status" value="1"/>
</dbReference>
<organism evidence="7 8">
    <name type="scientific">Clostridium amylolyticum</name>
    <dbReference type="NCBI Taxonomy" id="1121298"/>
    <lineage>
        <taxon>Bacteria</taxon>
        <taxon>Bacillati</taxon>
        <taxon>Bacillota</taxon>
        <taxon>Clostridia</taxon>
        <taxon>Eubacteriales</taxon>
        <taxon>Clostridiaceae</taxon>
        <taxon>Clostridium</taxon>
    </lineage>
</organism>
<dbReference type="Proteomes" id="UP000184080">
    <property type="component" value="Unassembled WGS sequence"/>
</dbReference>
<keyword evidence="1" id="KW-0808">Transferase</keyword>
<dbReference type="Gene3D" id="3.40.50.510">
    <property type="entry name" value="Phosphotransferase system, mannose-type IIA component"/>
    <property type="match status" value="1"/>
</dbReference>
<reference evidence="7 8" key="1">
    <citation type="submission" date="2016-11" db="EMBL/GenBank/DDBJ databases">
        <authorList>
            <person name="Jaros S."/>
            <person name="Januszkiewicz K."/>
            <person name="Wedrychowicz H."/>
        </authorList>
    </citation>
    <scope>NUCLEOTIDE SEQUENCE [LARGE SCALE GENOMIC DNA]</scope>
    <source>
        <strain evidence="7 8">DSM 21864</strain>
    </source>
</reference>
<dbReference type="GO" id="GO:0005524">
    <property type="term" value="F:ATP binding"/>
    <property type="evidence" value="ECO:0007669"/>
    <property type="project" value="UniProtKB-KW"/>
</dbReference>
<dbReference type="InterPro" id="IPR036662">
    <property type="entry name" value="PTS_EIIA_man-typ_sf"/>
</dbReference>
<evidence type="ECO:0000256" key="3">
    <source>
        <dbReference type="ARBA" id="ARBA00022840"/>
    </source>
</evidence>
<keyword evidence="2" id="KW-0547">Nucleotide-binding</keyword>
<keyword evidence="3" id="KW-0067">ATP-binding</keyword>
<evidence type="ECO:0000313" key="8">
    <source>
        <dbReference type="Proteomes" id="UP000184080"/>
    </source>
</evidence>
<dbReference type="PANTHER" id="PTHR32071:SF38">
    <property type="entry name" value="PSP OPERON TRANSCRIPTIONAL ACTIVATOR"/>
    <property type="match status" value="1"/>
</dbReference>
<dbReference type="SUPFAM" id="SSF53062">
    <property type="entry name" value="PTS system fructose IIA component-like"/>
    <property type="match status" value="1"/>
</dbReference>
<dbReference type="SUPFAM" id="SSF63520">
    <property type="entry name" value="PTS-regulatory domain, PRD"/>
    <property type="match status" value="1"/>
</dbReference>
<dbReference type="SUPFAM" id="SSF52540">
    <property type="entry name" value="P-loop containing nucleoside triphosphate hydrolases"/>
    <property type="match status" value="1"/>
</dbReference>
<proteinExistence type="predicted"/>
<dbReference type="GO" id="GO:0009401">
    <property type="term" value="P:phosphoenolpyruvate-dependent sugar phosphotransferase system"/>
    <property type="evidence" value="ECO:0007669"/>
    <property type="project" value="InterPro"/>
</dbReference>
<evidence type="ECO:0000256" key="2">
    <source>
        <dbReference type="ARBA" id="ARBA00022741"/>
    </source>
</evidence>
<dbReference type="RefSeq" id="WP_073010275.1">
    <property type="nucleotide sequence ID" value="NZ_FQZO01000007.1"/>
</dbReference>
<gene>
    <name evidence="7" type="ORF">SAMN05444401_3731</name>
</gene>